<keyword evidence="3" id="KW-1185">Reference proteome</keyword>
<dbReference type="Proteomes" id="UP001652626">
    <property type="component" value="Chromosome 21"/>
</dbReference>
<dbReference type="PRINTS" id="PR00178">
    <property type="entry name" value="FATTYACIDBP"/>
</dbReference>
<keyword evidence="2" id="KW-0446">Lipid-binding</keyword>
<proteinExistence type="inferred from homology"/>
<reference evidence="4" key="1">
    <citation type="submission" date="2025-08" db="UniProtKB">
        <authorList>
            <consortium name="RefSeq"/>
        </authorList>
    </citation>
    <scope>IDENTIFICATION</scope>
    <source>
        <tissue evidence="4">Whole body</tissue>
    </source>
</reference>
<evidence type="ECO:0000256" key="1">
    <source>
        <dbReference type="ARBA" id="ARBA00008390"/>
    </source>
</evidence>
<evidence type="ECO:0000313" key="3">
    <source>
        <dbReference type="Proteomes" id="UP001652626"/>
    </source>
</evidence>
<dbReference type="CDD" id="cd00742">
    <property type="entry name" value="FABP"/>
    <property type="match status" value="1"/>
</dbReference>
<dbReference type="InterPro" id="IPR012674">
    <property type="entry name" value="Calycin"/>
</dbReference>
<dbReference type="InterPro" id="IPR031259">
    <property type="entry name" value="ILBP"/>
</dbReference>
<dbReference type="SUPFAM" id="SSF50814">
    <property type="entry name" value="Lipocalins"/>
    <property type="match status" value="1"/>
</dbReference>
<sequence length="138" mass="16072">MEEFLNKEYVLQSSENFEDYLEFMGINYFSRKIASTLKMVQCLERNEDGTYTFHFKSKLASSQTKFIPGEEFEETKADGVKVKALITFEGDEMTHVQIESNGRTSKHVRKFYHDKLIVTTTAVGFDKTVTRVYELLIK</sequence>
<evidence type="ECO:0000256" key="2">
    <source>
        <dbReference type="ARBA" id="ARBA00023121"/>
    </source>
</evidence>
<gene>
    <name evidence="4" type="primary">LOC135193899</name>
</gene>
<dbReference type="RefSeq" id="XP_064074378.1">
    <property type="nucleotide sequence ID" value="XM_064218308.1"/>
</dbReference>
<dbReference type="GeneID" id="135193899"/>
<evidence type="ECO:0000313" key="4">
    <source>
        <dbReference type="RefSeq" id="XP_064074378.1"/>
    </source>
</evidence>
<name>A0ABM4ASV3_VANTA</name>
<accession>A0ABM4ASV3</accession>
<dbReference type="InterPro" id="IPR000463">
    <property type="entry name" value="Fatty_acid-bd"/>
</dbReference>
<dbReference type="Gene3D" id="2.40.128.20">
    <property type="match status" value="1"/>
</dbReference>
<organism evidence="3 4">
    <name type="scientific">Vanessa tameamea</name>
    <name type="common">Kamehameha butterfly</name>
    <dbReference type="NCBI Taxonomy" id="334116"/>
    <lineage>
        <taxon>Eukaryota</taxon>
        <taxon>Metazoa</taxon>
        <taxon>Ecdysozoa</taxon>
        <taxon>Arthropoda</taxon>
        <taxon>Hexapoda</taxon>
        <taxon>Insecta</taxon>
        <taxon>Pterygota</taxon>
        <taxon>Neoptera</taxon>
        <taxon>Endopterygota</taxon>
        <taxon>Lepidoptera</taxon>
        <taxon>Glossata</taxon>
        <taxon>Ditrysia</taxon>
        <taxon>Papilionoidea</taxon>
        <taxon>Nymphalidae</taxon>
        <taxon>Nymphalinae</taxon>
        <taxon>Vanessa</taxon>
    </lineage>
</organism>
<comment type="similarity">
    <text evidence="1">Belongs to the calycin superfamily. Fatty-acid binding protein (FABP) family.</text>
</comment>
<dbReference type="PANTHER" id="PTHR11955">
    <property type="entry name" value="FATTY ACID BINDING PROTEIN"/>
    <property type="match status" value="1"/>
</dbReference>
<protein>
    <submittedName>
        <fullName evidence="4">Fatty acid-binding protein-like</fullName>
    </submittedName>
</protein>